<keyword evidence="2" id="KW-0238">DNA-binding</keyword>
<evidence type="ECO:0000256" key="1">
    <source>
        <dbReference type="ARBA" id="ARBA00023015"/>
    </source>
</evidence>
<dbReference type="InterPro" id="IPR012318">
    <property type="entry name" value="HTH_CRP"/>
</dbReference>
<dbReference type="Gene3D" id="1.10.10.10">
    <property type="entry name" value="Winged helix-like DNA-binding domain superfamily/Winged helix DNA-binding domain"/>
    <property type="match status" value="1"/>
</dbReference>
<evidence type="ECO:0000313" key="5">
    <source>
        <dbReference type="EMBL" id="NDJ16240.1"/>
    </source>
</evidence>
<keyword evidence="3" id="KW-0804">Transcription</keyword>
<dbReference type="Proteomes" id="UP000646053">
    <property type="component" value="Unassembled WGS sequence"/>
</dbReference>
<dbReference type="PANTHER" id="PTHR24567:SF74">
    <property type="entry name" value="HTH-TYPE TRANSCRIPTIONAL REGULATOR ARCR"/>
    <property type="match status" value="1"/>
</dbReference>
<evidence type="ECO:0000256" key="2">
    <source>
        <dbReference type="ARBA" id="ARBA00023125"/>
    </source>
</evidence>
<dbReference type="GO" id="GO:0005829">
    <property type="term" value="C:cytosol"/>
    <property type="evidence" value="ECO:0007669"/>
    <property type="project" value="TreeGrafter"/>
</dbReference>
<organism evidence="5 6">
    <name type="scientific">Myxacorys almedinensis A</name>
    <dbReference type="NCBI Taxonomy" id="2690445"/>
    <lineage>
        <taxon>Bacteria</taxon>
        <taxon>Bacillati</taxon>
        <taxon>Cyanobacteriota</taxon>
        <taxon>Cyanophyceae</taxon>
        <taxon>Leptolyngbyales</taxon>
        <taxon>Leptolyngbyaceae</taxon>
        <taxon>Myxacorys</taxon>
        <taxon>Myxacorys almedinensis</taxon>
    </lineage>
</organism>
<dbReference type="GO" id="GO:0003700">
    <property type="term" value="F:DNA-binding transcription factor activity"/>
    <property type="evidence" value="ECO:0007669"/>
    <property type="project" value="TreeGrafter"/>
</dbReference>
<dbReference type="InterPro" id="IPR050397">
    <property type="entry name" value="Env_Response_Regulators"/>
</dbReference>
<dbReference type="PROSITE" id="PS50042">
    <property type="entry name" value="CNMP_BINDING_3"/>
    <property type="match status" value="1"/>
</dbReference>
<dbReference type="SMART" id="SM00419">
    <property type="entry name" value="HTH_CRP"/>
    <property type="match status" value="1"/>
</dbReference>
<dbReference type="SUPFAM" id="SSF46785">
    <property type="entry name" value="Winged helix' DNA-binding domain"/>
    <property type="match status" value="1"/>
</dbReference>
<comment type="caution">
    <text evidence="5">The sequence shown here is derived from an EMBL/GenBank/DDBJ whole genome shotgun (WGS) entry which is preliminary data.</text>
</comment>
<dbReference type="InterPro" id="IPR000595">
    <property type="entry name" value="cNMP-bd_dom"/>
</dbReference>
<dbReference type="InterPro" id="IPR036388">
    <property type="entry name" value="WH-like_DNA-bd_sf"/>
</dbReference>
<dbReference type="RefSeq" id="WP_162421735.1">
    <property type="nucleotide sequence ID" value="NZ_WVIE01000002.1"/>
</dbReference>
<protein>
    <submittedName>
        <fullName evidence="5">Helix-turn-helix domain-containing protein</fullName>
    </submittedName>
</protein>
<gene>
    <name evidence="5" type="ORF">GS601_02865</name>
</gene>
<dbReference type="InterPro" id="IPR014710">
    <property type="entry name" value="RmlC-like_jellyroll"/>
</dbReference>
<dbReference type="Pfam" id="PF13545">
    <property type="entry name" value="HTH_Crp_2"/>
    <property type="match status" value="1"/>
</dbReference>
<dbReference type="SUPFAM" id="SSF51206">
    <property type="entry name" value="cAMP-binding domain-like"/>
    <property type="match status" value="1"/>
</dbReference>
<evidence type="ECO:0000313" key="6">
    <source>
        <dbReference type="Proteomes" id="UP000646053"/>
    </source>
</evidence>
<dbReference type="Pfam" id="PF00027">
    <property type="entry name" value="cNMP_binding"/>
    <property type="match status" value="1"/>
</dbReference>
<accession>A0A8J7YZI3</accession>
<dbReference type="PANTHER" id="PTHR24567">
    <property type="entry name" value="CRP FAMILY TRANSCRIPTIONAL REGULATORY PROTEIN"/>
    <property type="match status" value="1"/>
</dbReference>
<sequence length="237" mass="26795">MRQDRSTHNKLLSALSNEEYNRLVPYLELVSLPFKHVLYEPNQSIDYVYFPNSGVISMVTITEDGETVEAATTGNEGMVGIAILLGVDQSPLQAIAQVAGDALRMRSEVFRREVTRDSLLYVLLLRYTQAMISQLSQTVACNRLHSVEERCCRWLLLCHDRVGSNEFFLTQELLSQMLGVRRASVSVVAAILQKAGLIRYTRGKIRILDRQGLESASCECYRVVKTEFDRLLGDEET</sequence>
<dbReference type="CDD" id="cd00038">
    <property type="entry name" value="CAP_ED"/>
    <property type="match status" value="1"/>
</dbReference>
<dbReference type="InterPro" id="IPR036390">
    <property type="entry name" value="WH_DNA-bd_sf"/>
</dbReference>
<dbReference type="Gene3D" id="2.60.120.10">
    <property type="entry name" value="Jelly Rolls"/>
    <property type="match status" value="1"/>
</dbReference>
<feature type="domain" description="Cyclic nucleotide-binding" evidence="4">
    <location>
        <begin position="11"/>
        <end position="112"/>
    </location>
</feature>
<name>A0A8J7YZI3_9CYAN</name>
<dbReference type="SMART" id="SM00100">
    <property type="entry name" value="cNMP"/>
    <property type="match status" value="1"/>
</dbReference>
<evidence type="ECO:0000259" key="4">
    <source>
        <dbReference type="PROSITE" id="PS50042"/>
    </source>
</evidence>
<proteinExistence type="predicted"/>
<dbReference type="EMBL" id="WVIE01000002">
    <property type="protein sequence ID" value="NDJ16240.1"/>
    <property type="molecule type" value="Genomic_DNA"/>
</dbReference>
<evidence type="ECO:0000256" key="3">
    <source>
        <dbReference type="ARBA" id="ARBA00023163"/>
    </source>
</evidence>
<dbReference type="GO" id="GO:0003677">
    <property type="term" value="F:DNA binding"/>
    <property type="evidence" value="ECO:0007669"/>
    <property type="project" value="UniProtKB-KW"/>
</dbReference>
<keyword evidence="1" id="KW-0805">Transcription regulation</keyword>
<dbReference type="InterPro" id="IPR018490">
    <property type="entry name" value="cNMP-bd_dom_sf"/>
</dbReference>
<reference evidence="5" key="1">
    <citation type="submission" date="2019-12" db="EMBL/GenBank/DDBJ databases">
        <title>High-Quality draft genome sequences of three cyanobacteria isolated from the limestone walls of the Old Cathedral of Coimbra.</title>
        <authorList>
            <person name="Tiago I."/>
            <person name="Soares F."/>
            <person name="Portugal A."/>
        </authorList>
    </citation>
    <scope>NUCLEOTIDE SEQUENCE</scope>
    <source>
        <strain evidence="5">A</strain>
    </source>
</reference>
<dbReference type="AlphaFoldDB" id="A0A8J7YZI3"/>
<keyword evidence="6" id="KW-1185">Reference proteome</keyword>